<organism evidence="2 3">
    <name type="scientific">Geotoga petraea</name>
    <dbReference type="NCBI Taxonomy" id="28234"/>
    <lineage>
        <taxon>Bacteria</taxon>
        <taxon>Thermotogati</taxon>
        <taxon>Thermotogota</taxon>
        <taxon>Thermotogae</taxon>
        <taxon>Petrotogales</taxon>
        <taxon>Petrotogaceae</taxon>
        <taxon>Geotoga</taxon>
    </lineage>
</organism>
<dbReference type="PANTHER" id="PTHR42842:SF3">
    <property type="entry name" value="FAD_NAD(P)-BINDING OXIDOREDUCTASE FAMILY PROTEIN"/>
    <property type="match status" value="1"/>
</dbReference>
<evidence type="ECO:0000259" key="1">
    <source>
        <dbReference type="Pfam" id="PF21688"/>
    </source>
</evidence>
<proteinExistence type="predicted"/>
<dbReference type="EMBL" id="FMYV01000013">
    <property type="protein sequence ID" value="SDC92609.1"/>
    <property type="molecule type" value="Genomic_DNA"/>
</dbReference>
<dbReference type="Gene3D" id="3.50.50.60">
    <property type="entry name" value="FAD/NAD(P)-binding domain"/>
    <property type="match status" value="2"/>
</dbReference>
<dbReference type="SUPFAM" id="SSF51905">
    <property type="entry name" value="FAD/NAD(P)-binding domain"/>
    <property type="match status" value="1"/>
</dbReference>
<dbReference type="Pfam" id="PF21688">
    <property type="entry name" value="FAD-depend_C"/>
    <property type="match status" value="1"/>
</dbReference>
<sequence length="526" mass="59539">MIRINNIKLQYNHSEQDLIDVLNDKYKIDKKDIIDFEINKKSVDARQKRKMIYFVYSVDLKIKNEEKYGELKYVQTINEKGYEPPKKGDKKLSSRPIIVGSGPAGMFSALLLAEEGYKPLIIEQGEPVNKRVEDINNFWNNGILKENSNIQFGEGGAGTFSDGKLTTLIKDKYGRIQKVFDEFIENGAPEEIKYIKNPHIGTDILRNVVYNIRKKIESLGGEFLFSSKLTDIKLKNNKIEFIEINDKDTIKTEILILAIGHSARKTFEMLAKNGVSLEQKPFSMGVRIEHPQELINKNQYGKFYKEKILPQAEYKLSEKNGNRGIYTFCMCPGGQVIASASEENTIVTNGMSEFKRNKNNANSAILVNVNTNDFPNKNPLSGIELQRNLEKSAFKKNYFAPVQNARDFLEGKISKNYITQPSYKPGIYSDNLEKYLPKYISENLKYGIQKFDNKINGFIDKGILTGFETRSSSPVRILRNDSLQSVNIEGLYPGGEGAGYAGGITSSAVDGIKIAEQIINNYTNKI</sequence>
<dbReference type="InterPro" id="IPR036188">
    <property type="entry name" value="FAD/NAD-bd_sf"/>
</dbReference>
<reference evidence="2 3" key="1">
    <citation type="submission" date="2016-10" db="EMBL/GenBank/DDBJ databases">
        <authorList>
            <person name="de Groot N.N."/>
        </authorList>
    </citation>
    <scope>NUCLEOTIDE SEQUENCE [LARGE SCALE GENOMIC DNA]</scope>
    <source>
        <strain evidence="2 3">WG14</strain>
    </source>
</reference>
<accession>A0A1G6QJP0</accession>
<evidence type="ECO:0000313" key="2">
    <source>
        <dbReference type="EMBL" id="SDC92609.1"/>
    </source>
</evidence>
<dbReference type="Gene3D" id="3.30.70.2700">
    <property type="match status" value="1"/>
</dbReference>
<dbReference type="PANTHER" id="PTHR42842">
    <property type="entry name" value="FAD/NAD(P)-BINDING OXIDOREDUCTASE"/>
    <property type="match status" value="1"/>
</dbReference>
<dbReference type="RefSeq" id="WP_091405766.1">
    <property type="nucleotide sequence ID" value="NZ_FMYV01000013.1"/>
</dbReference>
<dbReference type="PIRSF" id="PIRSF038984">
    <property type="entry name" value="FAD_binding_protein"/>
    <property type="match status" value="1"/>
</dbReference>
<evidence type="ECO:0000313" key="3">
    <source>
        <dbReference type="Proteomes" id="UP000199322"/>
    </source>
</evidence>
<gene>
    <name evidence="2" type="ORF">SAMN04488588_2105</name>
</gene>
<dbReference type="Proteomes" id="UP000199322">
    <property type="component" value="Unassembled WGS sequence"/>
</dbReference>
<keyword evidence="3" id="KW-1185">Reference proteome</keyword>
<dbReference type="InterPro" id="IPR049516">
    <property type="entry name" value="FAD-depend_C"/>
</dbReference>
<dbReference type="InterPro" id="IPR028348">
    <property type="entry name" value="FAD-binding_protein"/>
</dbReference>
<feature type="domain" description="FAD-dependent protein C-terminal" evidence="1">
    <location>
        <begin position="281"/>
        <end position="471"/>
    </location>
</feature>
<dbReference type="AlphaFoldDB" id="A0A1G6QJP0"/>
<protein>
    <recommendedName>
        <fullName evidence="1">FAD-dependent protein C-terminal domain-containing protein</fullName>
    </recommendedName>
</protein>
<name>A0A1G6QJP0_9BACT</name>
<dbReference type="STRING" id="28234.SAMN04488588_2105"/>